<dbReference type="PANTHER" id="PTHR38825:SF2">
    <property type="entry name" value="LYSINE TRANSPORTER LYSE"/>
    <property type="match status" value="1"/>
</dbReference>
<dbReference type="OrthoDB" id="121309at2157"/>
<reference evidence="7 9" key="1">
    <citation type="submission" date="2018-10" db="EMBL/GenBank/DDBJ databases">
        <title>Co-occurring genomic capacity for anaerobic methane metabolism and dissimilatory sulfite reduction discovered in the Korarchaeota.</title>
        <authorList>
            <person name="Mckay L.J."/>
            <person name="Dlakic M."/>
            <person name="Fields M.W."/>
            <person name="Delmont T.O."/>
            <person name="Eren A.M."/>
            <person name="Jay Z.J."/>
            <person name="Klingelsmith K.B."/>
            <person name="Rusch D.B."/>
            <person name="Inskeep W.P."/>
        </authorList>
    </citation>
    <scope>NUCLEOTIDE SEQUENCE [LARGE SCALE GENOMIC DNA]</scope>
    <source>
        <strain evidence="7 9">MDKW</strain>
    </source>
</reference>
<dbReference type="InterPro" id="IPR001123">
    <property type="entry name" value="LeuE-type"/>
</dbReference>
<evidence type="ECO:0000256" key="1">
    <source>
        <dbReference type="ARBA" id="ARBA00004651"/>
    </source>
</evidence>
<protein>
    <submittedName>
        <fullName evidence="7">LysE family translocator</fullName>
    </submittedName>
</protein>
<dbReference type="Proteomes" id="UP000277582">
    <property type="component" value="Unassembled WGS sequence"/>
</dbReference>
<accession>A0A3R9PG80</accession>
<evidence type="ECO:0000313" key="7">
    <source>
        <dbReference type="EMBL" id="RSN72561.1"/>
    </source>
</evidence>
<keyword evidence="3 6" id="KW-0812">Transmembrane</keyword>
<dbReference type="EMBL" id="RCOS01000146">
    <property type="protein sequence ID" value="RSN72561.1"/>
    <property type="molecule type" value="Genomic_DNA"/>
</dbReference>
<evidence type="ECO:0000313" key="9">
    <source>
        <dbReference type="Proteomes" id="UP000277582"/>
    </source>
</evidence>
<dbReference type="EMBL" id="RXII01000052">
    <property type="protein sequence ID" value="RZN62203.1"/>
    <property type="molecule type" value="Genomic_DNA"/>
</dbReference>
<feature type="transmembrane region" description="Helical" evidence="6">
    <location>
        <begin position="136"/>
        <end position="155"/>
    </location>
</feature>
<keyword evidence="2" id="KW-1003">Cell membrane</keyword>
<dbReference type="GO" id="GO:0006865">
    <property type="term" value="P:amino acid transport"/>
    <property type="evidence" value="ECO:0007669"/>
    <property type="project" value="InterPro"/>
</dbReference>
<dbReference type="Proteomes" id="UP000316217">
    <property type="component" value="Unassembled WGS sequence"/>
</dbReference>
<comment type="caution">
    <text evidence="7">The sequence shown here is derived from an EMBL/GenBank/DDBJ whole genome shotgun (WGS) entry which is preliminary data.</text>
</comment>
<keyword evidence="9" id="KW-1185">Reference proteome</keyword>
<evidence type="ECO:0000313" key="10">
    <source>
        <dbReference type="Proteomes" id="UP000316217"/>
    </source>
</evidence>
<keyword evidence="4 6" id="KW-1133">Transmembrane helix</keyword>
<evidence type="ECO:0000313" key="8">
    <source>
        <dbReference type="EMBL" id="RZN62203.1"/>
    </source>
</evidence>
<keyword evidence="5 6" id="KW-0472">Membrane</keyword>
<comment type="subcellular location">
    <subcellularLocation>
        <location evidence="1">Cell membrane</location>
        <topology evidence="1">Multi-pass membrane protein</topology>
    </subcellularLocation>
</comment>
<evidence type="ECO:0000256" key="6">
    <source>
        <dbReference type="SAM" id="Phobius"/>
    </source>
</evidence>
<proteinExistence type="predicted"/>
<name>A0A3R9PG80_9CREN</name>
<feature type="transmembrane region" description="Helical" evidence="6">
    <location>
        <begin position="175"/>
        <end position="198"/>
    </location>
</feature>
<feature type="transmembrane region" description="Helical" evidence="6">
    <location>
        <begin position="39"/>
        <end position="61"/>
    </location>
</feature>
<evidence type="ECO:0000256" key="5">
    <source>
        <dbReference type="ARBA" id="ARBA00023136"/>
    </source>
</evidence>
<evidence type="ECO:0000256" key="3">
    <source>
        <dbReference type="ARBA" id="ARBA00022692"/>
    </source>
</evidence>
<organism evidence="7 9">
    <name type="scientific">Candidatus Methanodesulfokora washburnensis</name>
    <dbReference type="NCBI Taxonomy" id="2478471"/>
    <lineage>
        <taxon>Archaea</taxon>
        <taxon>Thermoproteota</taxon>
        <taxon>Candidatus Korarchaeia</taxon>
        <taxon>Candidatus Korarchaeia incertae sedis</taxon>
        <taxon>Candidatus Methanodesulfokora</taxon>
    </lineage>
</organism>
<feature type="transmembrane region" description="Helical" evidence="6">
    <location>
        <begin position="68"/>
        <end position="88"/>
    </location>
</feature>
<sequence>MGVVENLFVGFVLGLSSIASPGPFNAYLANLALKGWKRAFIFGIGNAISDFVLMGATIMLYEMLRSKIEGFLCYFYLASAVIFAYLAFDAYKGGEHDKTEGKPISGSFPLFLKGLTIGVVNPVQITWWLTAGLASISMFGIPWMAGLALSGMIWISLFPKMIETGCDYNSRLATFIIKLVSTSILLAFSAYFLLLFIIKYL</sequence>
<dbReference type="AlphaFoldDB" id="A0A3R9PG80"/>
<dbReference type="RefSeq" id="WP_125672400.1">
    <property type="nucleotide sequence ID" value="NZ_RCOS01000146.1"/>
</dbReference>
<gene>
    <name evidence="7" type="ORF">D6D85_13070</name>
    <name evidence="8" type="ORF">EF810_03360</name>
</gene>
<evidence type="ECO:0000256" key="2">
    <source>
        <dbReference type="ARBA" id="ARBA00022475"/>
    </source>
</evidence>
<dbReference type="PANTHER" id="PTHR38825">
    <property type="entry name" value="LYSINE EXPORTER PROTEIN (LYSE/YGGA)"/>
    <property type="match status" value="1"/>
</dbReference>
<reference evidence="8 10" key="2">
    <citation type="journal article" date="2019" name="Nat. Microbiol.">
        <title>Wide diversity of methane and short-chain alkane metabolisms in uncultured archaea.</title>
        <authorList>
            <person name="Borrel G."/>
            <person name="Adam P.S."/>
            <person name="McKay L.J."/>
            <person name="Chen L.X."/>
            <person name="Sierra-Garcia I.N."/>
            <person name="Sieber C.M."/>
            <person name="Letourneur Q."/>
            <person name="Ghozlane A."/>
            <person name="Andersen G.L."/>
            <person name="Li W.J."/>
            <person name="Hallam S.J."/>
            <person name="Muyzer G."/>
            <person name="de Oliveira V.M."/>
            <person name="Inskeep W.P."/>
            <person name="Banfield J.F."/>
            <person name="Gribaldo S."/>
        </authorList>
    </citation>
    <scope>NUCLEOTIDE SEQUENCE [LARGE SCALE GENOMIC DNA]</scope>
    <source>
        <strain evidence="8">NM4</strain>
    </source>
</reference>
<feature type="transmembrane region" description="Helical" evidence="6">
    <location>
        <begin position="108"/>
        <end position="129"/>
    </location>
</feature>
<evidence type="ECO:0000256" key="4">
    <source>
        <dbReference type="ARBA" id="ARBA00022989"/>
    </source>
</evidence>
<dbReference type="Pfam" id="PF01810">
    <property type="entry name" value="LysE"/>
    <property type="match status" value="1"/>
</dbReference>
<dbReference type="GO" id="GO:0005886">
    <property type="term" value="C:plasma membrane"/>
    <property type="evidence" value="ECO:0007669"/>
    <property type="project" value="UniProtKB-SubCell"/>
</dbReference>